<comment type="caution">
    <text evidence="4">The sequence shown here is derived from an EMBL/GenBank/DDBJ whole genome shotgun (WGS) entry which is preliminary data.</text>
</comment>
<dbReference type="InterPro" id="IPR002220">
    <property type="entry name" value="DapA-like"/>
</dbReference>
<dbReference type="Proteomes" id="UP001597308">
    <property type="component" value="Unassembled WGS sequence"/>
</dbReference>
<dbReference type="SUPFAM" id="SSF51569">
    <property type="entry name" value="Aldolase"/>
    <property type="match status" value="1"/>
</dbReference>
<keyword evidence="5" id="KW-1185">Reference proteome</keyword>
<name>A0ABW4KCC2_9HYPH</name>
<sequence length="305" mass="31033">MRGVRSGIGGCIAALPSFFTSDGRHLDEAAVDLHARRLLAQGVGGLVCCGAVGEGATLTFAERSRVVAVAVEASAGRTPVIADVSACGTRAAVELARAAKEAGADAAMVVTPWYSRPTQRGVIRHFEDIAQAAVLPVIAAADPRRAAIDVEPASAWRLQELPGVIGFADMAGCAERLAERKRRSGGAFVWLTGDDASALSFHLAGGDGVVSAAANLAPAACAAFAAACRDGDFKRAVDLHRGLAALVGLLGRKPCASLVKAALATADPRLSPAVRLPLVPPPLAAVARLIAAMATADVPRTRAAA</sequence>
<evidence type="ECO:0000313" key="4">
    <source>
        <dbReference type="EMBL" id="MFD1703750.1"/>
    </source>
</evidence>
<proteinExistence type="inferred from homology"/>
<accession>A0ABW4KCC2</accession>
<dbReference type="SMART" id="SM01130">
    <property type="entry name" value="DHDPS"/>
    <property type="match status" value="1"/>
</dbReference>
<comment type="similarity">
    <text evidence="1 3">Belongs to the DapA family.</text>
</comment>
<organism evidence="4 5">
    <name type="scientific">Methylopila henanensis</name>
    <dbReference type="NCBI Taxonomy" id="873516"/>
    <lineage>
        <taxon>Bacteria</taxon>
        <taxon>Pseudomonadati</taxon>
        <taxon>Pseudomonadota</taxon>
        <taxon>Alphaproteobacteria</taxon>
        <taxon>Hyphomicrobiales</taxon>
        <taxon>Methylopilaceae</taxon>
        <taxon>Methylopila</taxon>
    </lineage>
</organism>
<protein>
    <submittedName>
        <fullName evidence="4">Dihydrodipicolinate synthase family protein</fullName>
    </submittedName>
</protein>
<evidence type="ECO:0000313" key="5">
    <source>
        <dbReference type="Proteomes" id="UP001597308"/>
    </source>
</evidence>
<dbReference type="PRINTS" id="PR00146">
    <property type="entry name" value="DHPICSNTHASE"/>
</dbReference>
<reference evidence="5" key="1">
    <citation type="journal article" date="2019" name="Int. J. Syst. Evol. Microbiol.">
        <title>The Global Catalogue of Microorganisms (GCM) 10K type strain sequencing project: providing services to taxonomists for standard genome sequencing and annotation.</title>
        <authorList>
            <consortium name="The Broad Institute Genomics Platform"/>
            <consortium name="The Broad Institute Genome Sequencing Center for Infectious Disease"/>
            <person name="Wu L."/>
            <person name="Ma J."/>
        </authorList>
    </citation>
    <scope>NUCLEOTIDE SEQUENCE [LARGE SCALE GENOMIC DNA]</scope>
    <source>
        <strain evidence="5">KCTC 23707</strain>
    </source>
</reference>
<dbReference type="EMBL" id="JBHUER010000008">
    <property type="protein sequence ID" value="MFD1703750.1"/>
    <property type="molecule type" value="Genomic_DNA"/>
</dbReference>
<evidence type="ECO:0000256" key="3">
    <source>
        <dbReference type="PIRNR" id="PIRNR001365"/>
    </source>
</evidence>
<dbReference type="PIRSF" id="PIRSF001365">
    <property type="entry name" value="DHDPS"/>
    <property type="match status" value="1"/>
</dbReference>
<dbReference type="RefSeq" id="WP_378799841.1">
    <property type="nucleotide sequence ID" value="NZ_JBHUER010000008.1"/>
</dbReference>
<evidence type="ECO:0000256" key="2">
    <source>
        <dbReference type="ARBA" id="ARBA00023239"/>
    </source>
</evidence>
<keyword evidence="2 3" id="KW-0456">Lyase</keyword>
<dbReference type="InterPro" id="IPR013785">
    <property type="entry name" value="Aldolase_TIM"/>
</dbReference>
<evidence type="ECO:0000256" key="1">
    <source>
        <dbReference type="ARBA" id="ARBA00007592"/>
    </source>
</evidence>
<gene>
    <name evidence="4" type="ORF">ACFSCV_12135</name>
</gene>
<dbReference type="Pfam" id="PF00701">
    <property type="entry name" value="DHDPS"/>
    <property type="match status" value="1"/>
</dbReference>
<dbReference type="Gene3D" id="3.20.20.70">
    <property type="entry name" value="Aldolase class I"/>
    <property type="match status" value="1"/>
</dbReference>
<dbReference type="PANTHER" id="PTHR12128:SF66">
    <property type="entry name" value="4-HYDROXY-2-OXOGLUTARATE ALDOLASE, MITOCHONDRIAL"/>
    <property type="match status" value="1"/>
</dbReference>
<dbReference type="PANTHER" id="PTHR12128">
    <property type="entry name" value="DIHYDRODIPICOLINATE SYNTHASE"/>
    <property type="match status" value="1"/>
</dbReference>